<feature type="non-terminal residue" evidence="1">
    <location>
        <position position="146"/>
    </location>
</feature>
<dbReference type="EMBL" id="CAJVPU010055315">
    <property type="protein sequence ID" value="CAG8768422.1"/>
    <property type="molecule type" value="Genomic_DNA"/>
</dbReference>
<comment type="caution">
    <text evidence="1">The sequence shown here is derived from an EMBL/GenBank/DDBJ whole genome shotgun (WGS) entry which is preliminary data.</text>
</comment>
<protein>
    <submittedName>
        <fullName evidence="1">12533_t:CDS:1</fullName>
    </submittedName>
</protein>
<organism evidence="1 2">
    <name type="scientific">Dentiscutata heterogama</name>
    <dbReference type="NCBI Taxonomy" id="1316150"/>
    <lineage>
        <taxon>Eukaryota</taxon>
        <taxon>Fungi</taxon>
        <taxon>Fungi incertae sedis</taxon>
        <taxon>Mucoromycota</taxon>
        <taxon>Glomeromycotina</taxon>
        <taxon>Glomeromycetes</taxon>
        <taxon>Diversisporales</taxon>
        <taxon>Gigasporaceae</taxon>
        <taxon>Dentiscutata</taxon>
    </lineage>
</organism>
<accession>A0ACA9QXT8</accession>
<dbReference type="Proteomes" id="UP000789702">
    <property type="component" value="Unassembled WGS sequence"/>
</dbReference>
<evidence type="ECO:0000313" key="1">
    <source>
        <dbReference type="EMBL" id="CAG8768422.1"/>
    </source>
</evidence>
<keyword evidence="2" id="KW-1185">Reference proteome</keyword>
<sequence>KKLFEKEHCYVLELALLNQKNVIQLMKFQKNNEIDLWQIINMDLTHNHLMIKENHRFFMYIKQNILDDVKQQIELLHQAGVDVPTICAILKEEFEGSGLEKRQLDAEEFVKILDQFKYDDAEFCYYVDINEDTKRLEEQYGSFLNN</sequence>
<name>A0ACA9QXT8_9GLOM</name>
<reference evidence="1" key="1">
    <citation type="submission" date="2021-06" db="EMBL/GenBank/DDBJ databases">
        <authorList>
            <person name="Kallberg Y."/>
            <person name="Tangrot J."/>
            <person name="Rosling A."/>
        </authorList>
    </citation>
    <scope>NUCLEOTIDE SEQUENCE</scope>
    <source>
        <strain evidence="1">IL203A</strain>
    </source>
</reference>
<proteinExistence type="predicted"/>
<gene>
    <name evidence="1" type="ORF">DHETER_LOCUS15695</name>
</gene>
<evidence type="ECO:0000313" key="2">
    <source>
        <dbReference type="Proteomes" id="UP000789702"/>
    </source>
</evidence>
<feature type="non-terminal residue" evidence="1">
    <location>
        <position position="1"/>
    </location>
</feature>